<dbReference type="PANTHER" id="PTHR34613:SF1">
    <property type="entry name" value="SLL6017 PROTEIN"/>
    <property type="match status" value="1"/>
</dbReference>
<evidence type="ECO:0000256" key="1">
    <source>
        <dbReference type="SAM" id="MobiDB-lite"/>
    </source>
</evidence>
<feature type="region of interest" description="Disordered" evidence="1">
    <location>
        <begin position="232"/>
        <end position="257"/>
    </location>
</feature>
<evidence type="ECO:0000313" key="3">
    <source>
        <dbReference type="Proteomes" id="UP000625682"/>
    </source>
</evidence>
<evidence type="ECO:0000313" key="2">
    <source>
        <dbReference type="EMBL" id="GGJ66803.1"/>
    </source>
</evidence>
<keyword evidence="3" id="KW-1185">Reference proteome</keyword>
<feature type="compositionally biased region" description="Basic and acidic residues" evidence="1">
    <location>
        <begin position="233"/>
        <end position="257"/>
    </location>
</feature>
<dbReference type="PANTHER" id="PTHR34613">
    <property type="entry name" value="SLL0800 PROTEIN"/>
    <property type="match status" value="1"/>
</dbReference>
<dbReference type="AlphaFoldDB" id="A0A917ULW7"/>
<sequence length="312" mass="34092">MHQIFREDPELFARALPRAGIPFPKPTSIQFLDTDLAEIKPVERRVDTLLRISTADNDGYLLAFESQGQPDEKKHSSWTYYLAYLYAKYKVPPILLVLCRDKNTASWAANPIRIGLPAHTSIAVFPLVLGPDNLPTIIDPDEAEQDIPLAVLSALAHAKDPALPAILDALATALANVGGNALDDWAEYTEIGLGDTPARALWRNLVAMRPSRFPGSGTIVEEYRIKGFTQGEAEGKAKGEAEGRAKGEAEGKAKGEAEGRAQDILRILDLRGIDIPEAARERISGCTDLDMLGTWFDRSLTAADADELFAEM</sequence>
<accession>A0A917ULW7</accession>
<dbReference type="Proteomes" id="UP000625682">
    <property type="component" value="Unassembled WGS sequence"/>
</dbReference>
<comment type="caution">
    <text evidence="2">The sequence shown here is derived from an EMBL/GenBank/DDBJ whole genome shotgun (WGS) entry which is preliminary data.</text>
</comment>
<name>A0A917ULW7_9ACTN</name>
<reference evidence="2" key="2">
    <citation type="submission" date="2020-09" db="EMBL/GenBank/DDBJ databases">
        <authorList>
            <person name="Sun Q."/>
            <person name="Zhou Y."/>
        </authorList>
    </citation>
    <scope>NUCLEOTIDE SEQUENCE</scope>
    <source>
        <strain evidence="2">CGMCC 4.7272</strain>
    </source>
</reference>
<gene>
    <name evidence="2" type="ORF">GCM10012282_74680</name>
</gene>
<reference evidence="2" key="1">
    <citation type="journal article" date="2014" name="Int. J. Syst. Evol. Microbiol.">
        <title>Complete genome sequence of Corynebacterium casei LMG S-19264T (=DSM 44701T), isolated from a smear-ripened cheese.</title>
        <authorList>
            <consortium name="US DOE Joint Genome Institute (JGI-PGF)"/>
            <person name="Walter F."/>
            <person name="Albersmeier A."/>
            <person name="Kalinowski J."/>
            <person name="Ruckert C."/>
        </authorList>
    </citation>
    <scope>NUCLEOTIDE SEQUENCE</scope>
    <source>
        <strain evidence="2">CGMCC 4.7272</strain>
    </source>
</reference>
<organism evidence="2 3">
    <name type="scientific">Streptomyces lacrimifluminis</name>
    <dbReference type="NCBI Taxonomy" id="1500077"/>
    <lineage>
        <taxon>Bacteria</taxon>
        <taxon>Bacillati</taxon>
        <taxon>Actinomycetota</taxon>
        <taxon>Actinomycetes</taxon>
        <taxon>Kitasatosporales</taxon>
        <taxon>Streptomycetaceae</taxon>
        <taxon>Streptomyces</taxon>
    </lineage>
</organism>
<protein>
    <submittedName>
        <fullName evidence="2">Uncharacterized protein</fullName>
    </submittedName>
</protein>
<proteinExistence type="predicted"/>
<dbReference type="EMBL" id="BMMU01000043">
    <property type="protein sequence ID" value="GGJ66803.1"/>
    <property type="molecule type" value="Genomic_DNA"/>
</dbReference>